<evidence type="ECO:0000313" key="2">
    <source>
        <dbReference type="EMBL" id="MPC67843.1"/>
    </source>
</evidence>
<name>A0A5B7HCI7_PORTR</name>
<feature type="region of interest" description="Disordered" evidence="1">
    <location>
        <begin position="42"/>
        <end position="74"/>
    </location>
</feature>
<evidence type="ECO:0000313" key="3">
    <source>
        <dbReference type="Proteomes" id="UP000324222"/>
    </source>
</evidence>
<proteinExistence type="predicted"/>
<comment type="caution">
    <text evidence="2">The sequence shown here is derived from an EMBL/GenBank/DDBJ whole genome shotgun (WGS) entry which is preliminary data.</text>
</comment>
<keyword evidence="3" id="KW-1185">Reference proteome</keyword>
<dbReference type="Proteomes" id="UP000324222">
    <property type="component" value="Unassembled WGS sequence"/>
</dbReference>
<dbReference type="EMBL" id="VSRR010026852">
    <property type="protein sequence ID" value="MPC67843.1"/>
    <property type="molecule type" value="Genomic_DNA"/>
</dbReference>
<feature type="compositionally biased region" description="Basic and acidic residues" evidence="1">
    <location>
        <begin position="50"/>
        <end position="64"/>
    </location>
</feature>
<organism evidence="2 3">
    <name type="scientific">Portunus trituberculatus</name>
    <name type="common">Swimming crab</name>
    <name type="synonym">Neptunus trituberculatus</name>
    <dbReference type="NCBI Taxonomy" id="210409"/>
    <lineage>
        <taxon>Eukaryota</taxon>
        <taxon>Metazoa</taxon>
        <taxon>Ecdysozoa</taxon>
        <taxon>Arthropoda</taxon>
        <taxon>Crustacea</taxon>
        <taxon>Multicrustacea</taxon>
        <taxon>Malacostraca</taxon>
        <taxon>Eumalacostraca</taxon>
        <taxon>Eucarida</taxon>
        <taxon>Decapoda</taxon>
        <taxon>Pleocyemata</taxon>
        <taxon>Brachyura</taxon>
        <taxon>Eubrachyura</taxon>
        <taxon>Portunoidea</taxon>
        <taxon>Portunidae</taxon>
        <taxon>Portuninae</taxon>
        <taxon>Portunus</taxon>
    </lineage>
</organism>
<dbReference type="AlphaFoldDB" id="A0A5B7HCI7"/>
<gene>
    <name evidence="2" type="ORF">E2C01_062029</name>
</gene>
<protein>
    <submittedName>
        <fullName evidence="2">Uncharacterized protein</fullName>
    </submittedName>
</protein>
<evidence type="ECO:0000256" key="1">
    <source>
        <dbReference type="SAM" id="MobiDB-lite"/>
    </source>
</evidence>
<reference evidence="2 3" key="1">
    <citation type="submission" date="2019-05" db="EMBL/GenBank/DDBJ databases">
        <title>Another draft genome of Portunus trituberculatus and its Hox gene families provides insights of decapod evolution.</title>
        <authorList>
            <person name="Jeong J.-H."/>
            <person name="Song I."/>
            <person name="Kim S."/>
            <person name="Choi T."/>
            <person name="Kim D."/>
            <person name="Ryu S."/>
            <person name="Kim W."/>
        </authorList>
    </citation>
    <scope>NUCLEOTIDE SEQUENCE [LARGE SCALE GENOMIC DNA]</scope>
    <source>
        <tissue evidence="2">Muscle</tissue>
    </source>
</reference>
<accession>A0A5B7HCI7</accession>
<sequence length="97" mass="10791">MSSVLCFTKWRRMESPQDIARDILRFHVALIICCPEPPRLIPSSGAALDPDLRQRKQGETRVEGGEDTGVSDHGWEATQQCVATSPPSLLTLFFQPP</sequence>